<sequence length="77" mass="8119">MGDSASSSSVHQSLGGGSGAKSVSLLNRPLPPIQNMEIPEEFAIKTADDIRVLINHVLSIASDITIARNPIRLLQLG</sequence>
<dbReference type="Proteomes" id="UP001642260">
    <property type="component" value="Unassembled WGS sequence"/>
</dbReference>
<accession>A0ABC8JGR5</accession>
<comment type="caution">
    <text evidence="2">The sequence shown here is derived from an EMBL/GenBank/DDBJ whole genome shotgun (WGS) entry which is preliminary data.</text>
</comment>
<keyword evidence="3" id="KW-1185">Reference proteome</keyword>
<name>A0ABC8JGR5_ERUVS</name>
<protein>
    <submittedName>
        <fullName evidence="2">Uncharacterized protein</fullName>
    </submittedName>
</protein>
<gene>
    <name evidence="2" type="ORF">ERUC_LOCUS11029</name>
</gene>
<evidence type="ECO:0000313" key="3">
    <source>
        <dbReference type="Proteomes" id="UP001642260"/>
    </source>
</evidence>
<evidence type="ECO:0000256" key="1">
    <source>
        <dbReference type="SAM" id="MobiDB-lite"/>
    </source>
</evidence>
<organism evidence="2 3">
    <name type="scientific">Eruca vesicaria subsp. sativa</name>
    <name type="common">Garden rocket</name>
    <name type="synonym">Eruca sativa</name>
    <dbReference type="NCBI Taxonomy" id="29727"/>
    <lineage>
        <taxon>Eukaryota</taxon>
        <taxon>Viridiplantae</taxon>
        <taxon>Streptophyta</taxon>
        <taxon>Embryophyta</taxon>
        <taxon>Tracheophyta</taxon>
        <taxon>Spermatophyta</taxon>
        <taxon>Magnoliopsida</taxon>
        <taxon>eudicotyledons</taxon>
        <taxon>Gunneridae</taxon>
        <taxon>Pentapetalae</taxon>
        <taxon>rosids</taxon>
        <taxon>malvids</taxon>
        <taxon>Brassicales</taxon>
        <taxon>Brassicaceae</taxon>
        <taxon>Brassiceae</taxon>
        <taxon>Eruca</taxon>
    </lineage>
</organism>
<reference evidence="2 3" key="1">
    <citation type="submission" date="2022-03" db="EMBL/GenBank/DDBJ databases">
        <authorList>
            <person name="Macdonald S."/>
            <person name="Ahmed S."/>
            <person name="Newling K."/>
        </authorList>
    </citation>
    <scope>NUCLEOTIDE SEQUENCE [LARGE SCALE GENOMIC DNA]</scope>
</reference>
<feature type="region of interest" description="Disordered" evidence="1">
    <location>
        <begin position="1"/>
        <end position="23"/>
    </location>
</feature>
<proteinExistence type="predicted"/>
<dbReference type="AlphaFoldDB" id="A0ABC8JGR5"/>
<dbReference type="EMBL" id="CAKOAT010107599">
    <property type="protein sequence ID" value="CAH8327290.1"/>
    <property type="molecule type" value="Genomic_DNA"/>
</dbReference>
<feature type="compositionally biased region" description="Polar residues" evidence="1">
    <location>
        <begin position="1"/>
        <end position="12"/>
    </location>
</feature>
<evidence type="ECO:0000313" key="2">
    <source>
        <dbReference type="EMBL" id="CAH8327290.1"/>
    </source>
</evidence>